<gene>
    <name evidence="1" type="ORF">H3L94_04290</name>
</gene>
<reference evidence="1 2" key="1">
    <citation type="submission" date="2020-07" db="EMBL/GenBank/DDBJ databases">
        <title>Genomic diversity of species in the Neisseriaceae family.</title>
        <authorList>
            <person name="Vincent A.T."/>
            <person name="Bernet E."/>
            <person name="Veyrier F.J."/>
        </authorList>
    </citation>
    <scope>NUCLEOTIDE SEQUENCE [LARGE SCALE GENOMIC DNA]</scope>
    <source>
        <strain evidence="1 2">DSM 22244</strain>
    </source>
</reference>
<dbReference type="EMBL" id="CP059567">
    <property type="protein sequence ID" value="QMT41254.1"/>
    <property type="molecule type" value="Genomic_DNA"/>
</dbReference>
<name>A0A7D7NH19_9NEIS</name>
<dbReference type="KEGG" id="nsg:H3L94_04290"/>
<dbReference type="RefSeq" id="WP_182122798.1">
    <property type="nucleotide sequence ID" value="NZ_CP059567.1"/>
</dbReference>
<protein>
    <submittedName>
        <fullName evidence="1">Uncharacterized protein</fullName>
    </submittedName>
</protein>
<accession>A0A7D7NH19</accession>
<sequence>MSRQAFTPTNEERQKVYQLTAAGFRVEEVAKTIYRDGKPICDKTVRKYFRKELETARVEAVGAVAGRLFKKAMDGDTSAMIFYLKTRGGWKETQVVDNTSSDGSMTPQVKITRADIKEALKSGLSKI</sequence>
<evidence type="ECO:0000313" key="2">
    <source>
        <dbReference type="Proteomes" id="UP000514752"/>
    </source>
</evidence>
<evidence type="ECO:0000313" key="1">
    <source>
        <dbReference type="EMBL" id="QMT41254.1"/>
    </source>
</evidence>
<proteinExistence type="predicted"/>
<dbReference type="AlphaFoldDB" id="A0A7D7NH19"/>
<dbReference type="Proteomes" id="UP000514752">
    <property type="component" value="Chromosome"/>
</dbReference>
<organism evidence="1 2">
    <name type="scientific">Neisseria shayeganii</name>
    <dbReference type="NCBI Taxonomy" id="607712"/>
    <lineage>
        <taxon>Bacteria</taxon>
        <taxon>Pseudomonadati</taxon>
        <taxon>Pseudomonadota</taxon>
        <taxon>Betaproteobacteria</taxon>
        <taxon>Neisseriales</taxon>
        <taxon>Neisseriaceae</taxon>
        <taxon>Neisseria</taxon>
    </lineage>
</organism>